<dbReference type="PANTHER" id="PTHR22883">
    <property type="entry name" value="ZINC FINGER DHHC DOMAIN CONTAINING PROTEIN"/>
    <property type="match status" value="1"/>
</dbReference>
<feature type="transmembrane region" description="Helical" evidence="7">
    <location>
        <begin position="340"/>
        <end position="361"/>
    </location>
</feature>
<comment type="catalytic activity">
    <reaction evidence="7">
        <text>L-cysteinyl-[protein] + hexadecanoyl-CoA = S-hexadecanoyl-L-cysteinyl-[protein] + CoA</text>
        <dbReference type="Rhea" id="RHEA:36683"/>
        <dbReference type="Rhea" id="RHEA-COMP:10131"/>
        <dbReference type="Rhea" id="RHEA-COMP:11032"/>
        <dbReference type="ChEBI" id="CHEBI:29950"/>
        <dbReference type="ChEBI" id="CHEBI:57287"/>
        <dbReference type="ChEBI" id="CHEBI:57379"/>
        <dbReference type="ChEBI" id="CHEBI:74151"/>
        <dbReference type="EC" id="2.3.1.225"/>
    </reaction>
</comment>
<keyword evidence="4 7" id="KW-1133">Transmembrane helix</keyword>
<dbReference type="PROSITE" id="PS50216">
    <property type="entry name" value="DHHC"/>
    <property type="match status" value="1"/>
</dbReference>
<feature type="compositionally biased region" description="Basic and acidic residues" evidence="8">
    <location>
        <begin position="111"/>
        <end position="123"/>
    </location>
</feature>
<dbReference type="PANTHER" id="PTHR22883:SF127">
    <property type="entry name" value="ZDHHC-TYPE PALMITOYLTRANSFERASE 3-RELATED"/>
    <property type="match status" value="1"/>
</dbReference>
<feature type="region of interest" description="Disordered" evidence="8">
    <location>
        <begin position="105"/>
        <end position="130"/>
    </location>
</feature>
<evidence type="ECO:0000256" key="4">
    <source>
        <dbReference type="ARBA" id="ARBA00022989"/>
    </source>
</evidence>
<feature type="domain" description="Palmitoyltransferase DHHC" evidence="9">
    <location>
        <begin position="292"/>
        <end position="398"/>
    </location>
</feature>
<evidence type="ECO:0000313" key="10">
    <source>
        <dbReference type="EMBL" id="ABB59554.1"/>
    </source>
</evidence>
<dbReference type="AlphaFoldDB" id="A3DSM2"/>
<feature type="transmembrane region" description="Helical" evidence="7">
    <location>
        <begin position="381"/>
        <end position="401"/>
    </location>
</feature>
<sequence length="511" mass="58987">MVPQDKSIQKAIQSYQDYRFKQQTSSCCDNKIYVGNGNNLIIVVLLWTVYIILSVYFLVVISPHIWVEYSPAVTIIGIFISIPGLYNAIKCYFTDPGVLKKGTHVEQQQNDEEKQNKLEKNGQQDKNQTNNQDNLLQINDAAVQNAQTSNENKNNDNQIETQKVVISEKSDTQQPQANEEIKKDFIKLEEPTNKVIKEQPQFNVELSDMNNQEIKEKNMGDWVVQMQAGLNQIQSGLKNCDQQINQLTQGLQNFDNQQITDNKNTQNVFINPFPPKIPANLTVKQYEGGNLYEQRYCTTCKLIRPPLASHCNECNQCVKNFDHHCFFMGNCIGQRNHKNFYLFLWCSYIWVLYMLAFSILCFVDNIKQNSFVFVQFYHNSILFYFFIAVTGCLTLLAVLRLNKEITKFMVFPFVAITLISFIWIASYQDVKFYNNPVIPLLGMILYVGSAAGLSNFAFFDCFLACVGSTLKEQTYKNKNNLEKEKFTFGKGCKTYYHFLTFKPPKSEILNE</sequence>
<evidence type="ECO:0000256" key="5">
    <source>
        <dbReference type="ARBA" id="ARBA00023136"/>
    </source>
</evidence>
<evidence type="ECO:0000256" key="1">
    <source>
        <dbReference type="ARBA" id="ARBA00004141"/>
    </source>
</evidence>
<keyword evidence="5 7" id="KW-0472">Membrane</keyword>
<comment type="similarity">
    <text evidence="7">Belongs to the DHHC palmitoyltransferase family.</text>
</comment>
<comment type="domain">
    <text evidence="7">The DHHC domain is required for palmitoyltransferase activity.</text>
</comment>
<keyword evidence="3 7" id="KW-0812">Transmembrane</keyword>
<dbReference type="GO" id="GO:0019706">
    <property type="term" value="F:protein-cysteine S-palmitoyltransferase activity"/>
    <property type="evidence" value="ECO:0007669"/>
    <property type="project" value="UniProtKB-EC"/>
</dbReference>
<feature type="transmembrane region" description="Helical" evidence="7">
    <location>
        <begin position="40"/>
        <end position="66"/>
    </location>
</feature>
<feature type="transmembrane region" description="Helical" evidence="7">
    <location>
        <begin position="72"/>
        <end position="93"/>
    </location>
</feature>
<dbReference type="GO" id="GO:0006612">
    <property type="term" value="P:protein targeting to membrane"/>
    <property type="evidence" value="ECO:0007669"/>
    <property type="project" value="TreeGrafter"/>
</dbReference>
<name>A3DSM2_TETMA</name>
<organism evidence="10">
    <name type="scientific">Tetrahymena malaccensis</name>
    <dbReference type="NCBI Taxonomy" id="5901"/>
    <lineage>
        <taxon>Eukaryota</taxon>
        <taxon>Sar</taxon>
        <taxon>Alveolata</taxon>
        <taxon>Ciliophora</taxon>
        <taxon>Intramacronucleata</taxon>
        <taxon>Oligohymenophorea</taxon>
        <taxon>Hymenostomatida</taxon>
        <taxon>Tetrahymenina</taxon>
        <taxon>Tetrahymenidae</taxon>
        <taxon>Tetrahymena</taxon>
    </lineage>
</organism>
<gene>
    <name evidence="10" type="ORF">141.m00097</name>
</gene>
<dbReference type="InterPro" id="IPR001594">
    <property type="entry name" value="Palmitoyltrfase_DHHC"/>
</dbReference>
<keyword evidence="6 7" id="KW-0012">Acyltransferase</keyword>
<dbReference type="EMBL" id="DQ191759">
    <property type="protein sequence ID" value="ABB59554.1"/>
    <property type="molecule type" value="Genomic_DNA"/>
</dbReference>
<evidence type="ECO:0000256" key="3">
    <source>
        <dbReference type="ARBA" id="ARBA00022692"/>
    </source>
</evidence>
<feature type="transmembrane region" description="Helical" evidence="7">
    <location>
        <begin position="438"/>
        <end position="466"/>
    </location>
</feature>
<reference evidence="10" key="2">
    <citation type="journal article" date="2007" name="J. Eukaryot. Microbiol.">
        <title>Extensive changes in the locations and sequence content of developmentally deleted DNA between Tetrahymena thermophila and its closest relative, T. malaccensis.</title>
        <authorList>
            <person name="Huvos P.E."/>
        </authorList>
    </citation>
    <scope>NUCLEOTIDE SEQUENCE</scope>
    <source>
        <strain evidence="10">23b</strain>
    </source>
</reference>
<comment type="subcellular location">
    <subcellularLocation>
        <location evidence="1">Membrane</location>
        <topology evidence="1">Multi-pass membrane protein</topology>
    </subcellularLocation>
</comment>
<feature type="transmembrane region" description="Helical" evidence="7">
    <location>
        <begin position="408"/>
        <end position="426"/>
    </location>
</feature>
<protein>
    <recommendedName>
        <fullName evidence="7">Palmitoyltransferase</fullName>
        <ecNumber evidence="7">2.3.1.225</ecNumber>
    </recommendedName>
</protein>
<dbReference type="InterPro" id="IPR039859">
    <property type="entry name" value="PFA4/ZDH16/20/ERF2-like"/>
</dbReference>
<dbReference type="GO" id="GO:0005794">
    <property type="term" value="C:Golgi apparatus"/>
    <property type="evidence" value="ECO:0007669"/>
    <property type="project" value="TreeGrafter"/>
</dbReference>
<proteinExistence type="inferred from homology"/>
<dbReference type="EC" id="2.3.1.225" evidence="7"/>
<dbReference type="GO" id="GO:0005783">
    <property type="term" value="C:endoplasmic reticulum"/>
    <property type="evidence" value="ECO:0007669"/>
    <property type="project" value="TreeGrafter"/>
</dbReference>
<dbReference type="GO" id="GO:0016020">
    <property type="term" value="C:membrane"/>
    <property type="evidence" value="ECO:0007669"/>
    <property type="project" value="UniProtKB-SubCell"/>
</dbReference>
<keyword evidence="2 7" id="KW-0808">Transferase</keyword>
<reference evidence="10" key="1">
    <citation type="submission" date="2005-09" db="EMBL/GenBank/DDBJ databases">
        <authorList>
            <person name="Kluge D."/>
            <person name="Harvey A."/>
            <person name="Maas J."/>
            <person name="Kelch K."/>
            <person name="Huvos P."/>
        </authorList>
    </citation>
    <scope>NUCLEOTIDE SEQUENCE</scope>
    <source>
        <strain evidence="10">23b</strain>
    </source>
</reference>
<evidence type="ECO:0000259" key="9">
    <source>
        <dbReference type="Pfam" id="PF01529"/>
    </source>
</evidence>
<evidence type="ECO:0000256" key="2">
    <source>
        <dbReference type="ARBA" id="ARBA00022679"/>
    </source>
</evidence>
<evidence type="ECO:0000256" key="8">
    <source>
        <dbReference type="SAM" id="MobiDB-lite"/>
    </source>
</evidence>
<dbReference type="Pfam" id="PF01529">
    <property type="entry name" value="DHHC"/>
    <property type="match status" value="1"/>
</dbReference>
<accession>A3DSM2</accession>
<evidence type="ECO:0000256" key="7">
    <source>
        <dbReference type="RuleBase" id="RU079119"/>
    </source>
</evidence>
<evidence type="ECO:0000256" key="6">
    <source>
        <dbReference type="ARBA" id="ARBA00023315"/>
    </source>
</evidence>